<dbReference type="GO" id="GO:0006281">
    <property type="term" value="P:DNA repair"/>
    <property type="evidence" value="ECO:0007669"/>
    <property type="project" value="UniProtKB-KW"/>
</dbReference>
<sequence>DYLASAGDDLFIIIWSNQKSANFESGGTDGAKDGLDDDDEEETATSLERWIPCRNLRRHLEDIYDLCWSPDGQALVSGSVDHSVIIWQLNLGPVSSSGSPPKTLSNGVVGPAARVSNPPYSISQMTDSAATDLAPDLALSSAATVSSGMKSLIMRDHKHYVQGVTWDPTGFYVASLSSDRACRVYRAGTRICLAHVSKAGKQRLFQDDSWKSFFRRLSFSPDGLLLICPAGNLEEAVFAGSGTAPASLSASTSSGNITNANCDAPRIPFVSPQHAAHIFLRCNFTRPAVSLPTGSRPVVCVRFCPQPFQLRPTHLLNGAGDRPESLFDLNYRWLFCLVLEDGLLFFDTQQTIPFAQVRGGFCSLWCA</sequence>
<dbReference type="InterPro" id="IPR036322">
    <property type="entry name" value="WD40_repeat_dom_sf"/>
</dbReference>
<dbReference type="PROSITE" id="PS50082">
    <property type="entry name" value="WD_REPEATS_2"/>
    <property type="match status" value="1"/>
</dbReference>
<dbReference type="Gene3D" id="2.130.10.10">
    <property type="entry name" value="YVTN repeat-like/Quinoprotein amine dehydrogenase"/>
    <property type="match status" value="1"/>
</dbReference>
<dbReference type="GO" id="GO:0006334">
    <property type="term" value="P:nucleosome assembly"/>
    <property type="evidence" value="ECO:0007669"/>
    <property type="project" value="TreeGrafter"/>
</dbReference>
<dbReference type="InterPro" id="IPR045145">
    <property type="entry name" value="PTHR15271"/>
</dbReference>
<dbReference type="PANTHER" id="PTHR15271">
    <property type="entry name" value="CHROMATIN ASSEMBLY FACTOR 1 SUBUNIT B"/>
    <property type="match status" value="1"/>
</dbReference>
<dbReference type="GO" id="GO:0005634">
    <property type="term" value="C:nucleus"/>
    <property type="evidence" value="ECO:0007669"/>
    <property type="project" value="UniProtKB-SubCell"/>
</dbReference>
<evidence type="ECO:0000256" key="5">
    <source>
        <dbReference type="ARBA" id="ARBA00022763"/>
    </source>
</evidence>
<dbReference type="InterPro" id="IPR001680">
    <property type="entry name" value="WD40_rpt"/>
</dbReference>
<dbReference type="AlphaFoldDB" id="A0A8E0VIP9"/>
<dbReference type="InterPro" id="IPR055410">
    <property type="entry name" value="Beta-prop_CAF1B_HIR1"/>
</dbReference>
<evidence type="ECO:0000259" key="10">
    <source>
        <dbReference type="Pfam" id="PF24105"/>
    </source>
</evidence>
<evidence type="ECO:0000313" key="12">
    <source>
        <dbReference type="Proteomes" id="UP000728185"/>
    </source>
</evidence>
<dbReference type="PANTHER" id="PTHR15271:SF4">
    <property type="entry name" value="CHROMATIN ASSEMBLY FACTOR 1 SUBUNIT B"/>
    <property type="match status" value="1"/>
</dbReference>
<comment type="subcellular location">
    <subcellularLocation>
        <location evidence="1">Nucleus</location>
    </subcellularLocation>
</comment>
<dbReference type="PROSITE" id="PS50294">
    <property type="entry name" value="WD_REPEATS_REGION"/>
    <property type="match status" value="1"/>
</dbReference>
<proteinExistence type="inferred from homology"/>
<evidence type="ECO:0000256" key="7">
    <source>
        <dbReference type="ARBA" id="ARBA00023204"/>
    </source>
</evidence>
<keyword evidence="12" id="KW-1185">Reference proteome</keyword>
<dbReference type="SMART" id="SM00320">
    <property type="entry name" value="WD40"/>
    <property type="match status" value="2"/>
</dbReference>
<evidence type="ECO:0000313" key="11">
    <source>
        <dbReference type="EMBL" id="KAA0190489.1"/>
    </source>
</evidence>
<organism evidence="11 12">
    <name type="scientific">Fasciolopsis buskii</name>
    <dbReference type="NCBI Taxonomy" id="27845"/>
    <lineage>
        <taxon>Eukaryota</taxon>
        <taxon>Metazoa</taxon>
        <taxon>Spiralia</taxon>
        <taxon>Lophotrochozoa</taxon>
        <taxon>Platyhelminthes</taxon>
        <taxon>Trematoda</taxon>
        <taxon>Digenea</taxon>
        <taxon>Plagiorchiida</taxon>
        <taxon>Echinostomata</taxon>
        <taxon>Echinostomatoidea</taxon>
        <taxon>Fasciolidae</taxon>
        <taxon>Fasciolopsis</taxon>
    </lineage>
</organism>
<protein>
    <submittedName>
        <fullName evidence="11">Chromatin assembly factor 1 subunit B</fullName>
    </submittedName>
</protein>
<dbReference type="InterPro" id="IPR015943">
    <property type="entry name" value="WD40/YVTN_repeat-like_dom_sf"/>
</dbReference>
<name>A0A8E0VIP9_9TREM</name>
<keyword evidence="4" id="KW-0677">Repeat</keyword>
<dbReference type="GO" id="GO:0033186">
    <property type="term" value="C:CAF-1 complex"/>
    <property type="evidence" value="ECO:0007669"/>
    <property type="project" value="TreeGrafter"/>
</dbReference>
<dbReference type="EMBL" id="LUCM01007018">
    <property type="protein sequence ID" value="KAA0190489.1"/>
    <property type="molecule type" value="Genomic_DNA"/>
</dbReference>
<feature type="domain" description="CAF1B/HIR1 beta-propeller" evidence="10">
    <location>
        <begin position="145"/>
        <end position="236"/>
    </location>
</feature>
<dbReference type="OrthoDB" id="71227at2759"/>
<evidence type="ECO:0000256" key="6">
    <source>
        <dbReference type="ARBA" id="ARBA00022853"/>
    </source>
</evidence>
<comment type="caution">
    <text evidence="11">The sequence shown here is derived from an EMBL/GenBank/DDBJ whole genome shotgun (WGS) entry which is preliminary data.</text>
</comment>
<dbReference type="Proteomes" id="UP000728185">
    <property type="component" value="Unassembled WGS sequence"/>
</dbReference>
<comment type="similarity">
    <text evidence="2">Belongs to the WD repeat HIR1 family.</text>
</comment>
<keyword evidence="6" id="KW-0156">Chromatin regulator</keyword>
<dbReference type="SUPFAM" id="SSF50978">
    <property type="entry name" value="WD40 repeat-like"/>
    <property type="match status" value="1"/>
</dbReference>
<feature type="non-terminal residue" evidence="11">
    <location>
        <position position="1"/>
    </location>
</feature>
<evidence type="ECO:0000256" key="3">
    <source>
        <dbReference type="ARBA" id="ARBA00022574"/>
    </source>
</evidence>
<accession>A0A8E0VIP9</accession>
<keyword evidence="7" id="KW-0234">DNA repair</keyword>
<reference evidence="11" key="1">
    <citation type="submission" date="2019-05" db="EMBL/GenBank/DDBJ databases">
        <title>Annotation for the trematode Fasciolopsis buski.</title>
        <authorList>
            <person name="Choi Y.-J."/>
        </authorList>
    </citation>
    <scope>NUCLEOTIDE SEQUENCE</scope>
    <source>
        <strain evidence="11">HT</strain>
        <tissue evidence="11">Whole worm</tissue>
    </source>
</reference>
<keyword evidence="8" id="KW-0539">Nucleus</keyword>
<evidence type="ECO:0000256" key="9">
    <source>
        <dbReference type="PROSITE-ProRule" id="PRU00221"/>
    </source>
</evidence>
<dbReference type="Pfam" id="PF24105">
    <property type="entry name" value="Beta-prop_CAF1B_HIR1"/>
    <property type="match status" value="1"/>
</dbReference>
<keyword evidence="5" id="KW-0227">DNA damage</keyword>
<evidence type="ECO:0000256" key="4">
    <source>
        <dbReference type="ARBA" id="ARBA00022737"/>
    </source>
</evidence>
<evidence type="ECO:0000256" key="1">
    <source>
        <dbReference type="ARBA" id="ARBA00004123"/>
    </source>
</evidence>
<dbReference type="Pfam" id="PF00400">
    <property type="entry name" value="WD40"/>
    <property type="match status" value="1"/>
</dbReference>
<keyword evidence="3 9" id="KW-0853">WD repeat</keyword>
<gene>
    <name evidence="11" type="ORF">FBUS_11175</name>
</gene>
<feature type="repeat" description="WD" evidence="9">
    <location>
        <begin position="56"/>
        <end position="97"/>
    </location>
</feature>
<dbReference type="GO" id="GO:0006335">
    <property type="term" value="P:DNA replication-dependent chromatin assembly"/>
    <property type="evidence" value="ECO:0007669"/>
    <property type="project" value="InterPro"/>
</dbReference>
<evidence type="ECO:0000256" key="2">
    <source>
        <dbReference type="ARBA" id="ARBA00007306"/>
    </source>
</evidence>
<evidence type="ECO:0000256" key="8">
    <source>
        <dbReference type="ARBA" id="ARBA00023242"/>
    </source>
</evidence>